<keyword evidence="3" id="KW-0963">Cytoplasm</keyword>
<evidence type="ECO:0000256" key="2">
    <source>
        <dbReference type="ARBA" id="ARBA00008332"/>
    </source>
</evidence>
<comment type="caution">
    <text evidence="6">The sequence shown here is derived from an EMBL/GenBank/DDBJ whole genome shotgun (WGS) entry which is preliminary data.</text>
</comment>
<evidence type="ECO:0000256" key="5">
    <source>
        <dbReference type="SAM" id="MobiDB-lite"/>
    </source>
</evidence>
<evidence type="ECO:0000256" key="1">
    <source>
        <dbReference type="ARBA" id="ARBA00004496"/>
    </source>
</evidence>
<dbReference type="Pfam" id="PF10248">
    <property type="entry name" value="Mlf1IP"/>
    <property type="match status" value="1"/>
</dbReference>
<gene>
    <name evidence="6" type="ORF">V1478_003782</name>
</gene>
<dbReference type="InterPro" id="IPR019376">
    <property type="entry name" value="Myeloid_leukemia_factor"/>
</dbReference>
<feature type="compositionally biased region" description="Basic residues" evidence="5">
    <location>
        <begin position="240"/>
        <end position="251"/>
    </location>
</feature>
<comment type="subcellular location">
    <subcellularLocation>
        <location evidence="1">Cytoplasm</location>
    </subcellularLocation>
</comment>
<feature type="region of interest" description="Disordered" evidence="5">
    <location>
        <begin position="219"/>
        <end position="265"/>
    </location>
</feature>
<name>A0ABD2BND0_VESSQ</name>
<evidence type="ECO:0000313" key="6">
    <source>
        <dbReference type="EMBL" id="KAL2734084.1"/>
    </source>
</evidence>
<dbReference type="AlphaFoldDB" id="A0ABD2BND0"/>
<dbReference type="EMBL" id="JAUDFV010000074">
    <property type="protein sequence ID" value="KAL2734084.1"/>
    <property type="molecule type" value="Genomic_DNA"/>
</dbReference>
<dbReference type="GO" id="GO:0005737">
    <property type="term" value="C:cytoplasm"/>
    <property type="evidence" value="ECO:0007669"/>
    <property type="project" value="UniProtKB-SubCell"/>
</dbReference>
<comment type="similarity">
    <text evidence="2">Belongs to the MLF family.</text>
</comment>
<keyword evidence="7" id="KW-1185">Reference proteome</keyword>
<reference evidence="6 7" key="1">
    <citation type="journal article" date="2024" name="Ann. Entomol. Soc. Am.">
        <title>Genomic analyses of the southern and eastern yellowjacket wasps (Hymenoptera: Vespidae) reveal evolutionary signatures of social life.</title>
        <authorList>
            <person name="Catto M.A."/>
            <person name="Caine P.B."/>
            <person name="Orr S.E."/>
            <person name="Hunt B.G."/>
            <person name="Goodisman M.A.D."/>
        </authorList>
    </citation>
    <scope>NUCLEOTIDE SEQUENCE [LARGE SCALE GENOMIC DNA]</scope>
    <source>
        <strain evidence="6">233</strain>
        <tissue evidence="6">Head and thorax</tissue>
    </source>
</reference>
<evidence type="ECO:0000256" key="3">
    <source>
        <dbReference type="ARBA" id="ARBA00022490"/>
    </source>
</evidence>
<feature type="compositionally biased region" description="Low complexity" evidence="5">
    <location>
        <begin position="221"/>
        <end position="235"/>
    </location>
</feature>
<keyword evidence="4" id="KW-0597">Phosphoprotein</keyword>
<accession>A0ABD2BND0</accession>
<dbReference type="PANTHER" id="PTHR13105">
    <property type="entry name" value="MYELOID LEUKEMIA FACTOR"/>
    <property type="match status" value="1"/>
</dbReference>
<dbReference type="Proteomes" id="UP001607302">
    <property type="component" value="Unassembled WGS sequence"/>
</dbReference>
<sequence>MDQNESIQDYYFLSGNRSHMRTMRQMNSIMNSFFTDPFGMMGQNALTDSQQRSGVHHNEMQMMPFTFPTMPAMNFNRLFTNFDNLGTNGNCHSFTSSSVMTMASGADGRPQVYQETMSTRTAPGGVKETKKTVCDTRTGTKKMAIGHHIGDRAHIREREQNIHNGEQEEHEEFINLDEDEAESFNTEWESCTRRSAGAIGGPHHNAYANYNRRRPDHKQLALPDASGSSDSLPSSEATYHRKATTGYRKREHTPDTEFKHKRPAM</sequence>
<evidence type="ECO:0000313" key="7">
    <source>
        <dbReference type="Proteomes" id="UP001607302"/>
    </source>
</evidence>
<evidence type="ECO:0000256" key="4">
    <source>
        <dbReference type="ARBA" id="ARBA00022553"/>
    </source>
</evidence>
<organism evidence="6 7">
    <name type="scientific">Vespula squamosa</name>
    <name type="common">Southern yellow jacket</name>
    <name type="synonym">Wasp</name>
    <dbReference type="NCBI Taxonomy" id="30214"/>
    <lineage>
        <taxon>Eukaryota</taxon>
        <taxon>Metazoa</taxon>
        <taxon>Ecdysozoa</taxon>
        <taxon>Arthropoda</taxon>
        <taxon>Hexapoda</taxon>
        <taxon>Insecta</taxon>
        <taxon>Pterygota</taxon>
        <taxon>Neoptera</taxon>
        <taxon>Endopterygota</taxon>
        <taxon>Hymenoptera</taxon>
        <taxon>Apocrita</taxon>
        <taxon>Aculeata</taxon>
        <taxon>Vespoidea</taxon>
        <taxon>Vespidae</taxon>
        <taxon>Vespinae</taxon>
        <taxon>Vespula</taxon>
    </lineage>
</organism>
<protein>
    <submittedName>
        <fullName evidence="6">Myeloid leukemia factor isoform X3</fullName>
    </submittedName>
</protein>
<proteinExistence type="inferred from homology"/>